<dbReference type="HAMAP" id="MF_00425">
    <property type="entry name" value="NqrA"/>
    <property type="match status" value="1"/>
</dbReference>
<dbReference type="PANTHER" id="PTHR37839">
    <property type="entry name" value="NA(+)-TRANSLOCATING NADH-QUINONE REDUCTASE SUBUNIT A"/>
    <property type="match status" value="1"/>
</dbReference>
<keyword evidence="6 8" id="KW-0830">Ubiquinone</keyword>
<evidence type="ECO:0000256" key="2">
    <source>
        <dbReference type="ARBA" id="ARBA00022967"/>
    </source>
</evidence>
<comment type="function">
    <text evidence="8">NQR complex catalyzes the reduction of ubiquinone-1 to ubiquinol by two successive reactions, coupled with the transport of Na(+) ions from the cytoplasm to the periplasm. NqrA to NqrE are probably involved in the second step, the conversion of ubisemiquinone to ubiquinol.</text>
</comment>
<dbReference type="GO" id="GO:0016655">
    <property type="term" value="F:oxidoreductase activity, acting on NAD(P)H, quinone or similar compound as acceptor"/>
    <property type="evidence" value="ECO:0007669"/>
    <property type="project" value="UniProtKB-UniRule"/>
</dbReference>
<evidence type="ECO:0000256" key="8">
    <source>
        <dbReference type="HAMAP-Rule" id="MF_00425"/>
    </source>
</evidence>
<feature type="domain" description="NqrA N-terminal barrel-sandwich hybrid" evidence="9">
    <location>
        <begin position="2"/>
        <end position="95"/>
    </location>
</feature>
<evidence type="ECO:0000256" key="4">
    <source>
        <dbReference type="ARBA" id="ARBA00023053"/>
    </source>
</evidence>
<dbReference type="InterPro" id="IPR056148">
    <property type="entry name" value="NQRA_2nd"/>
</dbReference>
<gene>
    <name evidence="8" type="primary">nqrA</name>
    <name evidence="12" type="ORF">C5N92_03815</name>
</gene>
<accession>A0A328C3Z5</accession>
<organism evidence="12 13">
    <name type="scientific">Glaesserella australis</name>
    <dbReference type="NCBI Taxonomy" id="2094024"/>
    <lineage>
        <taxon>Bacteria</taxon>
        <taxon>Pseudomonadati</taxon>
        <taxon>Pseudomonadota</taxon>
        <taxon>Gammaproteobacteria</taxon>
        <taxon>Pasteurellales</taxon>
        <taxon>Pasteurellaceae</taxon>
        <taxon>Glaesserella</taxon>
    </lineage>
</organism>
<keyword evidence="7 8" id="KW-0739">Sodium transport</keyword>
<dbReference type="GO" id="GO:0006814">
    <property type="term" value="P:sodium ion transport"/>
    <property type="evidence" value="ECO:0007669"/>
    <property type="project" value="UniProtKB-UniRule"/>
</dbReference>
<keyword evidence="5 8" id="KW-0406">Ion transport</keyword>
<protein>
    <recommendedName>
        <fullName evidence="8">Na(+)-translocating NADH-quinone reductase subunit A</fullName>
        <shortName evidence="8">Na(+)-NQR subunit A</shortName>
        <shortName evidence="8">Na(+)-translocating NQR subunit A</shortName>
        <ecNumber evidence="8">7.2.1.1</ecNumber>
    </recommendedName>
    <alternativeName>
        <fullName evidence="8">NQR complex subunit A</fullName>
    </alternativeName>
    <alternativeName>
        <fullName evidence="8">NQR-1 subunit A</fullName>
    </alternativeName>
</protein>
<name>A0A328C3Z5_9PAST</name>
<evidence type="ECO:0000256" key="6">
    <source>
        <dbReference type="ARBA" id="ARBA00023075"/>
    </source>
</evidence>
<evidence type="ECO:0000256" key="7">
    <source>
        <dbReference type="ARBA" id="ARBA00023201"/>
    </source>
</evidence>
<comment type="catalytic activity">
    <reaction evidence="8">
        <text>a ubiquinone + n Na(+)(in) + NADH + H(+) = a ubiquinol + n Na(+)(out) + NAD(+)</text>
        <dbReference type="Rhea" id="RHEA:47748"/>
        <dbReference type="Rhea" id="RHEA-COMP:9565"/>
        <dbReference type="Rhea" id="RHEA-COMP:9566"/>
        <dbReference type="ChEBI" id="CHEBI:15378"/>
        <dbReference type="ChEBI" id="CHEBI:16389"/>
        <dbReference type="ChEBI" id="CHEBI:17976"/>
        <dbReference type="ChEBI" id="CHEBI:29101"/>
        <dbReference type="ChEBI" id="CHEBI:57540"/>
        <dbReference type="ChEBI" id="CHEBI:57945"/>
        <dbReference type="EC" id="7.2.1.1"/>
    </reaction>
</comment>
<evidence type="ECO:0000313" key="12">
    <source>
        <dbReference type="EMBL" id="RAL19254.1"/>
    </source>
</evidence>
<comment type="subunit">
    <text evidence="8">Composed of six subunits; NqrA, NqrB, NqrC, NqrD, NqrE and NqrF.</text>
</comment>
<dbReference type="EMBL" id="PTPX01000007">
    <property type="protein sequence ID" value="RAL19254.1"/>
    <property type="molecule type" value="Genomic_DNA"/>
</dbReference>
<dbReference type="InterPro" id="IPR056147">
    <property type="entry name" value="NQRA_N"/>
</dbReference>
<dbReference type="Proteomes" id="UP000248689">
    <property type="component" value="Unassembled WGS sequence"/>
</dbReference>
<evidence type="ECO:0000256" key="5">
    <source>
        <dbReference type="ARBA" id="ARBA00023065"/>
    </source>
</evidence>
<keyword evidence="13" id="KW-1185">Reference proteome</keyword>
<reference evidence="13" key="1">
    <citation type="submission" date="2018-02" db="EMBL/GenBank/DDBJ databases">
        <title>Glaesserella australis sp. nov., isolated from the lungs of pigs.</title>
        <authorList>
            <person name="Turni C."/>
            <person name="Christensen H."/>
        </authorList>
    </citation>
    <scope>NUCLEOTIDE SEQUENCE [LARGE SCALE GENOMIC DNA]</scope>
    <source>
        <strain evidence="13">HS4635</strain>
    </source>
</reference>
<dbReference type="NCBIfam" id="TIGR01936">
    <property type="entry name" value="nqrA"/>
    <property type="match status" value="1"/>
</dbReference>
<dbReference type="InterPro" id="IPR022615">
    <property type="entry name" value="NqrA_C_domain"/>
</dbReference>
<evidence type="ECO:0000313" key="13">
    <source>
        <dbReference type="Proteomes" id="UP000248689"/>
    </source>
</evidence>
<dbReference type="EC" id="7.2.1.1" evidence="8"/>
<keyword evidence="4 8" id="KW-0915">Sodium</keyword>
<dbReference type="Gene3D" id="2.40.50.100">
    <property type="match status" value="1"/>
</dbReference>
<evidence type="ECO:0000256" key="3">
    <source>
        <dbReference type="ARBA" id="ARBA00023027"/>
    </source>
</evidence>
<evidence type="ECO:0000259" key="10">
    <source>
        <dbReference type="Pfam" id="PF11973"/>
    </source>
</evidence>
<dbReference type="Pfam" id="PF11973">
    <property type="entry name" value="NQRA_SLBB"/>
    <property type="match status" value="1"/>
</dbReference>
<dbReference type="NCBIfam" id="NF003759">
    <property type="entry name" value="PRK05352.1-2"/>
    <property type="match status" value="1"/>
</dbReference>
<dbReference type="Pfam" id="PF24836">
    <property type="entry name" value="NQRA_2nd"/>
    <property type="match status" value="1"/>
</dbReference>
<dbReference type="Pfam" id="PF05896">
    <property type="entry name" value="NQRA_N"/>
    <property type="match status" value="1"/>
</dbReference>
<comment type="caution">
    <text evidence="12">The sequence shown here is derived from an EMBL/GenBank/DDBJ whole genome shotgun (WGS) entry which is preliminary data.</text>
</comment>
<dbReference type="RefSeq" id="WP_111749540.1">
    <property type="nucleotide sequence ID" value="NZ_PTPX01000007.1"/>
</dbReference>
<keyword evidence="1 8" id="KW-0813">Transport</keyword>
<feature type="domain" description="Na(+)-translocating NADH-quinone reductase subunit A C-terminal" evidence="10">
    <location>
        <begin position="264"/>
        <end position="312"/>
    </location>
</feature>
<keyword evidence="3 8" id="KW-0520">NAD</keyword>
<dbReference type="OrthoDB" id="9774536at2"/>
<keyword evidence="2 8" id="KW-1278">Translocase</keyword>
<dbReference type="PANTHER" id="PTHR37839:SF1">
    <property type="entry name" value="NA(+)-TRANSLOCATING NADH-QUINONE REDUCTASE SUBUNIT A"/>
    <property type="match status" value="1"/>
</dbReference>
<feature type="domain" description="NqrA second alpha/beta" evidence="11">
    <location>
        <begin position="113"/>
        <end position="259"/>
    </location>
</feature>
<sequence>MITIKQGLDLPIAGKPEQVIHNGNTVSEVAVLGEEYVGMRPSMKVREGDVVKKGQVLFEDKKNAGVVFTAPASGTIVAINRGEKRVLQSVVIKVEGSEQETFARYDAQALSSLTAEQVKQNLVNSGLWTAFRTRPFSKVPALDAVPSSIFVNAMDTNPLAADPEVILNEYKQDFVDGLTVLSRLFEGQKTIHLCRAPDSNTPIAEVANVKVTSFAGPHPAGLSGTHIHFIDPVSATKSVWYLNYQDVIAIGKLFTTGELYTGRVISLAGPQVKQPRLVRTQLGANLSQLTAGELAEGENRVISGSVLSGAKAVGVHDYLGRYALQVSVIAEGREQEFLGMIAPYSHKFSITRTVLGAFSRKLFNFTTAVNGSERAMVPIGSYERVMPLDILPTLLLRDLASGDTDSAQALGCLELDEEDLALCTFVCPGKNNYAPMLRAALDKIEKEG</sequence>
<proteinExistence type="inferred from homology"/>
<dbReference type="InterPro" id="IPR008703">
    <property type="entry name" value="NqrA"/>
</dbReference>
<evidence type="ECO:0000256" key="1">
    <source>
        <dbReference type="ARBA" id="ARBA00022448"/>
    </source>
</evidence>
<comment type="similarity">
    <text evidence="8">Belongs to the NqrA family.</text>
</comment>
<dbReference type="AlphaFoldDB" id="A0A328C3Z5"/>
<evidence type="ECO:0000259" key="9">
    <source>
        <dbReference type="Pfam" id="PF05896"/>
    </source>
</evidence>
<evidence type="ECO:0000259" key="11">
    <source>
        <dbReference type="Pfam" id="PF24836"/>
    </source>
</evidence>